<gene>
    <name evidence="2" type="ORF">SAM23877_4049</name>
</gene>
<dbReference type="AlphaFoldDB" id="A0A0K2AVQ6"/>
<sequence>MTETNWQLVADALGHLYAGPTAEQHAIADELKFPLAPGTPTPVAAALLRAHLAKPLRLREHPPIDEPEYDYLARVATETNLHVPVLEEIGSRDLLDAWLEVAWARRTVHHLERLRPEVGDIAITVRRRKPEEDRYGQISSISLSGQLNFRGGLGRRAWPHTVKRVAKVSDADHGELLTRAREEVAAEDQHPERVTKRELALLDNWKVPRRSSLADCRALQEALDSATEERPMQVVLENHPALLANMITGNHGVWVRPQVRLGDQYVSDFLIASETSAGMRWHLVELECPTARITNAGNRRESPTLRHAIEQIQDWREWLKTNLLAAREKLPGITMDARGLIIMGREDGTDRAREIRDGRSANDRIEVRTYDWLLRAARRADSMARGLLDEETGDLDLDW</sequence>
<reference evidence="3" key="1">
    <citation type="journal article" date="2015" name="J. Biotechnol.">
        <title>Complete genome sequence of Streptomyces ambofaciens ATCC 23877, the spiramycin producer.</title>
        <authorList>
            <person name="Thibessard A."/>
            <person name="Haas D."/>
            <person name="Gerbaud C."/>
            <person name="Aigle B."/>
            <person name="Lautru S."/>
            <person name="Pernodet J.L."/>
            <person name="Leblond P."/>
        </authorList>
    </citation>
    <scope>NUCLEOTIDE SEQUENCE [LARGE SCALE GENOMIC DNA]</scope>
    <source>
        <strain evidence="3">ATCC 23877 / 3486 / DSM 40053 / JCM 4204 / NBRC 12836 / NRRL B-2516</strain>
    </source>
</reference>
<dbReference type="Pfam" id="PF14082">
    <property type="entry name" value="SduA_C"/>
    <property type="match status" value="1"/>
</dbReference>
<dbReference type="KEGG" id="samb:SAM23877_4049"/>
<dbReference type="RefSeq" id="WP_053134647.1">
    <property type="nucleotide sequence ID" value="NZ_CP012382.1"/>
</dbReference>
<evidence type="ECO:0000259" key="1">
    <source>
        <dbReference type="Pfam" id="PF14082"/>
    </source>
</evidence>
<accession>A0A0K2AVQ6</accession>
<dbReference type="Proteomes" id="UP000061018">
    <property type="component" value="Chromosome"/>
</dbReference>
<protein>
    <recommendedName>
        <fullName evidence="1">Shedu protein SduA C-terminal domain-containing protein</fullName>
    </recommendedName>
</protein>
<evidence type="ECO:0000313" key="2">
    <source>
        <dbReference type="EMBL" id="AKZ57094.1"/>
    </source>
</evidence>
<name>A0A0K2AVQ6_STRA7</name>
<feature type="domain" description="Shedu protein SduA C-terminal" evidence="1">
    <location>
        <begin position="228"/>
        <end position="374"/>
    </location>
</feature>
<dbReference type="EMBL" id="CP012382">
    <property type="protein sequence ID" value="AKZ57094.1"/>
    <property type="molecule type" value="Genomic_DNA"/>
</dbReference>
<evidence type="ECO:0000313" key="3">
    <source>
        <dbReference type="Proteomes" id="UP000061018"/>
    </source>
</evidence>
<proteinExistence type="predicted"/>
<organism evidence="2 3">
    <name type="scientific">Streptomyces ambofaciens (strain ATCC 23877 / 3486 / DSM 40053 / JCM 4204 / NBRC 12836 / NRRL B-2516)</name>
    <dbReference type="NCBI Taxonomy" id="278992"/>
    <lineage>
        <taxon>Bacteria</taxon>
        <taxon>Bacillati</taxon>
        <taxon>Actinomycetota</taxon>
        <taxon>Actinomycetes</taxon>
        <taxon>Kitasatosporales</taxon>
        <taxon>Streptomycetaceae</taxon>
        <taxon>Streptomyces</taxon>
    </lineage>
</organism>
<dbReference type="InterPro" id="IPR025359">
    <property type="entry name" value="SduA_C"/>
</dbReference>